<dbReference type="OrthoDB" id="6614499at2759"/>
<name>A0A1W4WUA6_AGRPL</name>
<feature type="compositionally biased region" description="Basic and acidic residues" evidence="2">
    <location>
        <begin position="1092"/>
        <end position="1105"/>
    </location>
</feature>
<dbReference type="GeneID" id="108736231"/>
<feature type="region of interest" description="Disordered" evidence="2">
    <location>
        <begin position="88"/>
        <end position="159"/>
    </location>
</feature>
<dbReference type="RefSeq" id="XP_018324082.1">
    <property type="nucleotide sequence ID" value="XM_018468580.2"/>
</dbReference>
<sequence length="1105" mass="127005">MPPFKSGFVKDVVTPGTVKQTKKRKKDSFGFEIEEHPTENIKRKLKRKIRATEELYNTPITPGEASEFEHRLTRSHKKTKWSFLPKINDITPDQKNFNKSVEQLRGKATNERKKERVNHTEKDQIPIRQTRRSTRESIKMSNQSKSTDDDKKISPKHNQKELEQELVQNELKNQRVTRTSYRKSLIKVSQNVIKNVKESAKTETEDNDNFISQESVQEILNCRSPTSLKKLHDSRLTYDLPAIIKTRRETYDVDNAASVANFAKIETELKLKKEEKTLVNDEAVLETTFKAKSTKVIKTGTQEITLKEDSNDVKDNQSLKSKDTDESREVNTDISQEIEYTSEKKIVSTETENDNLYEEPKNGTNSSFTKVKNSEVSNNDLIDENREYNEDEVPKKVEVEKKLNDTYCKNFNNSLNESSDTGNNTYTKSTDSEHNMNEGNDNVEIEIRKENNKKIENNRCEDINNSLNEFLPSGKNTIIETMDIQNNVTLKEINEKNKSLQSEMKYKETEDILTTELKELEKNTSSKDKENIAECKNNDGNFMKTANIGLSKNNNIHNDINETQNLTYEKYEETKNIEINATVIASDENKLIEIQKECNSSSIDETALNNNESNNTFATASDFDSFKNDSDDNVTLTYETKSIKIVDESIEISQENESHSIKEFLTNGQDNRDNLQSTITSTPSLLTSAEIKNNPKIPSGKITNRRSTFEIGESINHVTLLKTVCDEFGTPKETNNIKKRKYGESTPHPKKIETISMLEDETSINLIDSPEYISNHEKGDCRKISTNDSDEDVSDSVFEQKRISSINRLRKKRSKSLPIKDESLAEFLFNEKMADDNYDRNITKRKKVTFKQIINESVATSPLNNSNCHRTIKSPVKVSKIPKKLSTSLPSLVQKYSHPTTMSTPKSNAVSGLNKNKEPITKITRTKLPNFAEIHKKLFNKMEDIKEHSQRKAERTKLLLSGHKPVNNKENGYSSQKKENENSSQVKENAKSRKHLNFYQNSKPTNDNGNRKFEQIQNKSIGNRSTNSIINVKNQIKIQENKQKTKFGFKIIDGSKQPTKEEQKKAVVGKTKITKNNRDERRNHIQGVRSNRRFDLLMKMRDKKN</sequence>
<evidence type="ECO:0000313" key="4">
    <source>
        <dbReference type="RefSeq" id="XP_018324082.1"/>
    </source>
</evidence>
<feature type="region of interest" description="Disordered" evidence="2">
    <location>
        <begin position="1080"/>
        <end position="1105"/>
    </location>
</feature>
<accession>A0A1W4WUA6</accession>
<feature type="compositionally biased region" description="Basic and acidic residues" evidence="2">
    <location>
        <begin position="946"/>
        <end position="957"/>
    </location>
</feature>
<dbReference type="InParanoid" id="A0A1W4WUA6"/>
<feature type="compositionally biased region" description="Basic and acidic residues" evidence="2">
    <location>
        <begin position="383"/>
        <end position="395"/>
    </location>
</feature>
<dbReference type="Proteomes" id="UP000192223">
    <property type="component" value="Unplaced"/>
</dbReference>
<proteinExistence type="predicted"/>
<organism evidence="3 4">
    <name type="scientific">Agrilus planipennis</name>
    <name type="common">Emerald ash borer</name>
    <name type="synonym">Agrilus marcopoli</name>
    <dbReference type="NCBI Taxonomy" id="224129"/>
    <lineage>
        <taxon>Eukaryota</taxon>
        <taxon>Metazoa</taxon>
        <taxon>Ecdysozoa</taxon>
        <taxon>Arthropoda</taxon>
        <taxon>Hexapoda</taxon>
        <taxon>Insecta</taxon>
        <taxon>Pterygota</taxon>
        <taxon>Neoptera</taxon>
        <taxon>Endopterygota</taxon>
        <taxon>Coleoptera</taxon>
        <taxon>Polyphaga</taxon>
        <taxon>Elateriformia</taxon>
        <taxon>Buprestoidea</taxon>
        <taxon>Buprestidae</taxon>
        <taxon>Agrilinae</taxon>
        <taxon>Agrilus</taxon>
    </lineage>
</organism>
<reference evidence="4" key="1">
    <citation type="submission" date="2025-08" db="UniProtKB">
        <authorList>
            <consortium name="RefSeq"/>
        </authorList>
    </citation>
    <scope>IDENTIFICATION</scope>
    <source>
        <tissue evidence="4">Entire body</tissue>
    </source>
</reference>
<feature type="compositionally biased region" description="Polar residues" evidence="2">
    <location>
        <begin position="998"/>
        <end position="1008"/>
    </location>
</feature>
<feature type="compositionally biased region" description="Polar residues" evidence="2">
    <location>
        <begin position="362"/>
        <end position="380"/>
    </location>
</feature>
<dbReference type="AlphaFoldDB" id="A0A1W4WUA6"/>
<feature type="coiled-coil region" evidence="1">
    <location>
        <begin position="490"/>
        <end position="523"/>
    </location>
</feature>
<dbReference type="STRING" id="224129.A0A1W4WUA6"/>
<keyword evidence="1" id="KW-0175">Coiled coil</keyword>
<feature type="compositionally biased region" description="Polar residues" evidence="2">
    <location>
        <begin position="91"/>
        <end position="101"/>
    </location>
</feature>
<protein>
    <submittedName>
        <fullName evidence="4">Uncharacterized protein</fullName>
    </submittedName>
</protein>
<evidence type="ECO:0000256" key="1">
    <source>
        <dbReference type="SAM" id="Coils"/>
    </source>
</evidence>
<dbReference type="CTD" id="42982"/>
<feature type="compositionally biased region" description="Basic and acidic residues" evidence="2">
    <location>
        <begin position="308"/>
        <end position="331"/>
    </location>
</feature>
<feature type="region of interest" description="Disordered" evidence="2">
    <location>
        <begin position="308"/>
        <end position="395"/>
    </location>
</feature>
<keyword evidence="3" id="KW-1185">Reference proteome</keyword>
<feature type="region of interest" description="Disordered" evidence="2">
    <location>
        <begin position="411"/>
        <end position="443"/>
    </location>
</feature>
<feature type="compositionally biased region" description="Polar residues" evidence="2">
    <location>
        <begin position="411"/>
        <end position="429"/>
    </location>
</feature>
<dbReference type="KEGG" id="apln:108736231"/>
<evidence type="ECO:0000256" key="2">
    <source>
        <dbReference type="SAM" id="MobiDB-lite"/>
    </source>
</evidence>
<feature type="compositionally biased region" description="Basic and acidic residues" evidence="2">
    <location>
        <begin position="102"/>
        <end position="125"/>
    </location>
</feature>
<evidence type="ECO:0000313" key="3">
    <source>
        <dbReference type="Proteomes" id="UP000192223"/>
    </source>
</evidence>
<gene>
    <name evidence="4" type="primary">LOC108736231</name>
</gene>
<feature type="compositionally biased region" description="Basic and acidic residues" evidence="2">
    <location>
        <begin position="146"/>
        <end position="159"/>
    </location>
</feature>
<feature type="region of interest" description="Disordered" evidence="2">
    <location>
        <begin position="946"/>
        <end position="1011"/>
    </location>
</feature>